<dbReference type="InterPro" id="IPR002716">
    <property type="entry name" value="PIN_dom"/>
</dbReference>
<dbReference type="KEGG" id="aamb:D1866_02620"/>
<dbReference type="Pfam" id="PF01850">
    <property type="entry name" value="PIN"/>
    <property type="match status" value="1"/>
</dbReference>
<keyword evidence="4" id="KW-1185">Reference proteome</keyword>
<dbReference type="GeneID" id="42778597"/>
<dbReference type="SUPFAM" id="SSF88723">
    <property type="entry name" value="PIN domain-like"/>
    <property type="match status" value="1"/>
</dbReference>
<evidence type="ECO:0000313" key="3">
    <source>
        <dbReference type="EMBL" id="QGR21040.1"/>
    </source>
</evidence>
<reference evidence="3 4" key="2">
    <citation type="submission" date="2019-10" db="EMBL/GenBank/DDBJ databases">
        <title>Genome Sequences from Six Type Strain Members of the Archaeal Family Sulfolobaceae: Acidianus ambivalens, Acidianus infernus, Metallosphaera prunae, Stygiolobus azoricus, Sulfolobus metallicus, and Sulfurisphaera ohwakuensis.</title>
        <authorList>
            <person name="Counts J.A."/>
            <person name="Kelly R.M."/>
        </authorList>
    </citation>
    <scope>NUCLEOTIDE SEQUENCE [LARGE SCALE GENOMIC DNA]</scope>
    <source>
        <strain evidence="3 4">LEI 10</strain>
    </source>
</reference>
<dbReference type="EMBL" id="CP045482">
    <property type="protein sequence ID" value="QGR21040.1"/>
    <property type="molecule type" value="Genomic_DNA"/>
</dbReference>
<organism evidence="3 4">
    <name type="scientific">Acidianus ambivalens</name>
    <name type="common">Desulfurolobus ambivalens</name>
    <dbReference type="NCBI Taxonomy" id="2283"/>
    <lineage>
        <taxon>Archaea</taxon>
        <taxon>Thermoproteota</taxon>
        <taxon>Thermoprotei</taxon>
        <taxon>Sulfolobales</taxon>
        <taxon>Sulfolobaceae</taxon>
        <taxon>Acidianus</taxon>
    </lineage>
</organism>
<accession>A0A650CT81</accession>
<name>A0A650CT81_ACIAM</name>
<dbReference type="PANTHER" id="PTHR42188">
    <property type="entry name" value="23S RRNA-SPECIFIC ENDONUCLEASE VAPC20"/>
    <property type="match status" value="1"/>
</dbReference>
<evidence type="ECO:0000313" key="2">
    <source>
        <dbReference type="EMBL" id="MQL55509.1"/>
    </source>
</evidence>
<dbReference type="InterPro" id="IPR029060">
    <property type="entry name" value="PIN-like_dom_sf"/>
</dbReference>
<proteinExistence type="predicted"/>
<protein>
    <submittedName>
        <fullName evidence="3">PIN domain-containing protein</fullName>
    </submittedName>
</protein>
<dbReference type="GO" id="GO:0004521">
    <property type="term" value="F:RNA endonuclease activity"/>
    <property type="evidence" value="ECO:0007669"/>
    <property type="project" value="InterPro"/>
</dbReference>
<dbReference type="RefSeq" id="WP_152941275.1">
    <property type="nucleotide sequence ID" value="NZ_CP045482.1"/>
</dbReference>
<dbReference type="Proteomes" id="UP000426328">
    <property type="component" value="Chromosome"/>
</dbReference>
<dbReference type="GO" id="GO:0016075">
    <property type="term" value="P:rRNA catabolic process"/>
    <property type="evidence" value="ECO:0007669"/>
    <property type="project" value="TreeGrafter"/>
</dbReference>
<dbReference type="Gene3D" id="3.40.50.1010">
    <property type="entry name" value="5'-nuclease"/>
    <property type="match status" value="1"/>
</dbReference>
<feature type="domain" description="PIN" evidence="1">
    <location>
        <begin position="2"/>
        <end position="128"/>
    </location>
</feature>
<evidence type="ECO:0000313" key="4">
    <source>
        <dbReference type="Proteomes" id="UP000426328"/>
    </source>
</evidence>
<dbReference type="AlphaFoldDB" id="A0A650CT81"/>
<dbReference type="Proteomes" id="UP000474054">
    <property type="component" value="Unassembled WGS sequence"/>
</dbReference>
<reference evidence="2 5" key="1">
    <citation type="submission" date="2019-10" db="EMBL/GenBank/DDBJ databases">
        <title>Comparative genomics of sulfur disproportionating microorganisms.</title>
        <authorList>
            <person name="Ward L.M."/>
            <person name="Bertran E."/>
            <person name="Johnston D."/>
        </authorList>
    </citation>
    <scope>NUCLEOTIDE SEQUENCE [LARGE SCALE GENOMIC DNA]</scope>
    <source>
        <strain evidence="2 5">DSM 3772</strain>
    </source>
</reference>
<evidence type="ECO:0000259" key="1">
    <source>
        <dbReference type="Pfam" id="PF01850"/>
    </source>
</evidence>
<dbReference type="PANTHER" id="PTHR42188:SF1">
    <property type="entry name" value="23S RRNA-SPECIFIC ENDONUCLEASE VAPC20"/>
    <property type="match status" value="1"/>
</dbReference>
<gene>
    <name evidence="3" type="ORF">D1866_02620</name>
    <name evidence="2" type="ORF">GFB69_07085</name>
</gene>
<dbReference type="InterPro" id="IPR039018">
    <property type="entry name" value="VapC20-like"/>
</dbReference>
<dbReference type="EMBL" id="WHYS01000001">
    <property type="protein sequence ID" value="MQL55509.1"/>
    <property type="molecule type" value="Genomic_DNA"/>
</dbReference>
<sequence length="147" mass="16870">MIFLDTSFLIAYLNKLDNNHEKACKIIKGINNYGTAVISDYILDELATFLTYHVSKEFAIKVITKLVQLYMRKKLDIKIVDKKVFALAYLYFEKLNDRGKLSFTDASTIAILDYFKIPYLASFDGDFDGLSTFIINKQSIINVTKIV</sequence>
<evidence type="ECO:0000313" key="5">
    <source>
        <dbReference type="Proteomes" id="UP000474054"/>
    </source>
</evidence>